<dbReference type="InterPro" id="IPR011009">
    <property type="entry name" value="Kinase-like_dom_sf"/>
</dbReference>
<feature type="region of interest" description="Disordered" evidence="1">
    <location>
        <begin position="330"/>
        <end position="369"/>
    </location>
</feature>
<dbReference type="PROSITE" id="PS50011">
    <property type="entry name" value="PROTEIN_KINASE_DOM"/>
    <property type="match status" value="2"/>
</dbReference>
<proteinExistence type="predicted"/>
<name>A0A0K2UJQ2_LEPSM</name>
<feature type="compositionally biased region" description="Low complexity" evidence="1">
    <location>
        <begin position="354"/>
        <end position="363"/>
    </location>
</feature>
<sequence>MTMMIPVEGTEGADDPPMCVSDYHRQYRVLRQIANGAFGSVHCVQRRDTKVIHAAKYVKCCHSDVEREVHALRSLSKSRLILQFVGFYTQEKNGIQSVLVTEFLAGGDLFERTSASDYVLTEYKCRTIVRQILRGVQFMHSKNFIHLDLKPFNVVFSKKKDDFDLRIIDFGLAKDLGDHSKIKIGMCGTIEYMSPEVMNCSYASPQSDMWGVGVIAYMLVSGGLSPFFAINRFRTMARVIDCDYSLDVPELNKVSDEAKSFISGLLVKNPSNRLNGDQALSHIWLRDDNLYLGIIETLETTWMRRCLARRRWYRLMNAVRVMRSIKSLKSSSSNCLPSTPTRLLSTPKSRRRNGSSNKSSVDSSIDDDDELDEDEEEAKSYHFAKSLMPKGLPMHRISNYRQTFLKLHLIVNNGSFGTIFCVQHSIRSNEIYASKEVRHSLESVRREANILHQLRNCNKILTLYGLYEKISRNLSVLVTDYLTGGDLVERTSESDFVLNESKCKTIVKQICVGLEFVHFSRILHMDLKPFSVFFVSKENNVEVKIADFCLAKKISSTDGRIKIDSLCGSLEFISPEVLECSYASYATDMWGVGIIAYMLLTGGKSPFWGGNRFRTMAKILAGQFDDVSLKSSKFISQNAKDFIYDLLLIDPYERISAAACLEHPWLNSDSDCGDTLQTLETIWMKQILARRRWQRWFNAVRATTRIRKFSSTLGNDDDDFVF</sequence>
<evidence type="ECO:0000259" key="2">
    <source>
        <dbReference type="PROSITE" id="PS50011"/>
    </source>
</evidence>
<dbReference type="GO" id="GO:0004672">
    <property type="term" value="F:protein kinase activity"/>
    <property type="evidence" value="ECO:0007669"/>
    <property type="project" value="InterPro"/>
</dbReference>
<dbReference type="SMART" id="SM00220">
    <property type="entry name" value="S_TKc"/>
    <property type="match status" value="2"/>
</dbReference>
<dbReference type="InterPro" id="IPR000719">
    <property type="entry name" value="Prot_kinase_dom"/>
</dbReference>
<organism evidence="3">
    <name type="scientific">Lepeophtheirus salmonis</name>
    <name type="common">Salmon louse</name>
    <name type="synonym">Caligus salmonis</name>
    <dbReference type="NCBI Taxonomy" id="72036"/>
    <lineage>
        <taxon>Eukaryota</taxon>
        <taxon>Metazoa</taxon>
        <taxon>Ecdysozoa</taxon>
        <taxon>Arthropoda</taxon>
        <taxon>Crustacea</taxon>
        <taxon>Multicrustacea</taxon>
        <taxon>Hexanauplia</taxon>
        <taxon>Copepoda</taxon>
        <taxon>Siphonostomatoida</taxon>
        <taxon>Caligidae</taxon>
        <taxon>Lepeophtheirus</taxon>
    </lineage>
</organism>
<accession>A0A0K2UJQ2</accession>
<dbReference type="Gene3D" id="1.10.510.10">
    <property type="entry name" value="Transferase(Phosphotransferase) domain 1"/>
    <property type="match status" value="2"/>
</dbReference>
<dbReference type="AlphaFoldDB" id="A0A0K2UJQ2"/>
<evidence type="ECO:0000256" key="1">
    <source>
        <dbReference type="SAM" id="MobiDB-lite"/>
    </source>
</evidence>
<dbReference type="EMBL" id="HACA01020826">
    <property type="protein sequence ID" value="CDW38187.1"/>
    <property type="molecule type" value="Transcribed_RNA"/>
</dbReference>
<feature type="domain" description="Protein kinase" evidence="2">
    <location>
        <begin position="405"/>
        <end position="666"/>
    </location>
</feature>
<protein>
    <recommendedName>
        <fullName evidence="2">Protein kinase domain-containing protein</fullName>
    </recommendedName>
</protein>
<feature type="compositionally biased region" description="Low complexity" evidence="1">
    <location>
        <begin position="330"/>
        <end position="341"/>
    </location>
</feature>
<feature type="domain" description="Protein kinase" evidence="2">
    <location>
        <begin position="27"/>
        <end position="285"/>
    </location>
</feature>
<dbReference type="PANTHER" id="PTHR24347">
    <property type="entry name" value="SERINE/THREONINE-PROTEIN KINASE"/>
    <property type="match status" value="1"/>
</dbReference>
<dbReference type="GO" id="GO:0005524">
    <property type="term" value="F:ATP binding"/>
    <property type="evidence" value="ECO:0007669"/>
    <property type="project" value="InterPro"/>
</dbReference>
<dbReference type="SUPFAM" id="SSF56112">
    <property type="entry name" value="Protein kinase-like (PK-like)"/>
    <property type="match status" value="2"/>
</dbReference>
<evidence type="ECO:0000313" key="3">
    <source>
        <dbReference type="EMBL" id="CDW38187.1"/>
    </source>
</evidence>
<dbReference type="Pfam" id="PF00069">
    <property type="entry name" value="Pkinase"/>
    <property type="match status" value="2"/>
</dbReference>
<dbReference type="Gene3D" id="3.30.200.20">
    <property type="entry name" value="Phosphorylase Kinase, domain 1"/>
    <property type="match status" value="1"/>
</dbReference>
<dbReference type="OrthoDB" id="10252171at2759"/>
<reference evidence="3" key="1">
    <citation type="submission" date="2014-05" db="EMBL/GenBank/DDBJ databases">
        <authorList>
            <person name="Chronopoulou M."/>
        </authorList>
    </citation>
    <scope>NUCLEOTIDE SEQUENCE</scope>
    <source>
        <tissue evidence="3">Whole organism</tissue>
    </source>
</reference>
<dbReference type="PROSITE" id="PS00108">
    <property type="entry name" value="PROTEIN_KINASE_ST"/>
    <property type="match status" value="1"/>
</dbReference>
<dbReference type="InterPro" id="IPR008271">
    <property type="entry name" value="Ser/Thr_kinase_AS"/>
</dbReference>